<keyword evidence="3" id="KW-1185">Reference proteome</keyword>
<protein>
    <submittedName>
        <fullName evidence="2">Helix-turn-helix domain-containing protein</fullName>
    </submittedName>
</protein>
<dbReference type="RefSeq" id="WP_377549286.1">
    <property type="nucleotide sequence ID" value="NZ_JBHSBN010000017.1"/>
</dbReference>
<dbReference type="SUPFAM" id="SSF47413">
    <property type="entry name" value="lambda repressor-like DNA-binding domains"/>
    <property type="match status" value="1"/>
</dbReference>
<dbReference type="CDD" id="cd00093">
    <property type="entry name" value="HTH_XRE"/>
    <property type="match status" value="1"/>
</dbReference>
<sequence>MIETPSEMLDRPEIRRALQAGDWSTVLQVLVRETGASQTDIAVAVGISQPHVSRLVNGRSREPGIRTVRALCDGLGISRALAGLLDDREDATNRRQLLTGAAASGLALIGTVDGAVPTESHDDERLLTIPSATYRRLEQRLPSRSLIAPVGAHLALVRQLATSTGHSPAHTRRLYAVLSETAGLAAWLYVDVEDRANARRHYLLAVRAAERSGHPLLPAYMQASMGQHAANCGDATDSVRLVADARRRLPRSAPAIASIWMDAVESLALAQLRDRSALARLDHAEARLGRAAYDEPVWPWIFRFDERKIAAVRVQVAAKLGRADVAGRALRVVDPNQAPKPRAVTDVLRAEVLAQAGDVDEACRVAAQALDVGRAYDSERVIRAVATFRTTLGSRRSTRAVAELDERLHSRYREES</sequence>
<dbReference type="Gene3D" id="1.10.260.40">
    <property type="entry name" value="lambda repressor-like DNA-binding domains"/>
    <property type="match status" value="1"/>
</dbReference>
<dbReference type="InterPro" id="IPR010982">
    <property type="entry name" value="Lambda_DNA-bd_dom_sf"/>
</dbReference>
<dbReference type="Pfam" id="PF13560">
    <property type="entry name" value="HTH_31"/>
    <property type="match status" value="1"/>
</dbReference>
<comment type="caution">
    <text evidence="2">The sequence shown here is derived from an EMBL/GenBank/DDBJ whole genome shotgun (WGS) entry which is preliminary data.</text>
</comment>
<evidence type="ECO:0000313" key="3">
    <source>
        <dbReference type="Proteomes" id="UP001595868"/>
    </source>
</evidence>
<dbReference type="PROSITE" id="PS50943">
    <property type="entry name" value="HTH_CROC1"/>
    <property type="match status" value="1"/>
</dbReference>
<gene>
    <name evidence="2" type="ORF">ACFOX0_22455</name>
</gene>
<accession>A0ABV8KRI9</accession>
<dbReference type="EMBL" id="JBHSBN010000017">
    <property type="protein sequence ID" value="MFC4108684.1"/>
    <property type="molecule type" value="Genomic_DNA"/>
</dbReference>
<reference evidence="3" key="1">
    <citation type="journal article" date="2019" name="Int. J. Syst. Evol. Microbiol.">
        <title>The Global Catalogue of Microorganisms (GCM) 10K type strain sequencing project: providing services to taxonomists for standard genome sequencing and annotation.</title>
        <authorList>
            <consortium name="The Broad Institute Genomics Platform"/>
            <consortium name="The Broad Institute Genome Sequencing Center for Infectious Disease"/>
            <person name="Wu L."/>
            <person name="Ma J."/>
        </authorList>
    </citation>
    <scope>NUCLEOTIDE SEQUENCE [LARGE SCALE GENOMIC DNA]</scope>
    <source>
        <strain evidence="3">2902at01</strain>
    </source>
</reference>
<organism evidence="2 3">
    <name type="scientific">Micromonospora zhanjiangensis</name>
    <dbReference type="NCBI Taxonomy" id="1522057"/>
    <lineage>
        <taxon>Bacteria</taxon>
        <taxon>Bacillati</taxon>
        <taxon>Actinomycetota</taxon>
        <taxon>Actinomycetes</taxon>
        <taxon>Micromonosporales</taxon>
        <taxon>Micromonosporaceae</taxon>
        <taxon>Micromonospora</taxon>
    </lineage>
</organism>
<dbReference type="Proteomes" id="UP001595868">
    <property type="component" value="Unassembled WGS sequence"/>
</dbReference>
<dbReference type="InterPro" id="IPR001387">
    <property type="entry name" value="Cro/C1-type_HTH"/>
</dbReference>
<name>A0ABV8KRI9_9ACTN</name>
<evidence type="ECO:0000313" key="2">
    <source>
        <dbReference type="EMBL" id="MFC4108684.1"/>
    </source>
</evidence>
<evidence type="ECO:0000259" key="1">
    <source>
        <dbReference type="PROSITE" id="PS50943"/>
    </source>
</evidence>
<proteinExistence type="predicted"/>
<feature type="domain" description="HTH cro/C1-type" evidence="1">
    <location>
        <begin position="37"/>
        <end position="82"/>
    </location>
</feature>
<dbReference type="SMART" id="SM00530">
    <property type="entry name" value="HTH_XRE"/>
    <property type="match status" value="1"/>
</dbReference>